<dbReference type="EMBL" id="GEVI01013756">
    <property type="protein sequence ID" value="JAU18564.1"/>
    <property type="molecule type" value="Transcribed_RNA"/>
</dbReference>
<organism evidence="2">
    <name type="scientific">Noccaea caerulescens</name>
    <name type="common">Alpine penny-cress</name>
    <name type="synonym">Thlaspi caerulescens</name>
    <dbReference type="NCBI Taxonomy" id="107243"/>
    <lineage>
        <taxon>Eukaryota</taxon>
        <taxon>Viridiplantae</taxon>
        <taxon>Streptophyta</taxon>
        <taxon>Embryophyta</taxon>
        <taxon>Tracheophyta</taxon>
        <taxon>Spermatophyta</taxon>
        <taxon>Magnoliopsida</taxon>
        <taxon>eudicotyledons</taxon>
        <taxon>Gunneridae</taxon>
        <taxon>Pentapetalae</taxon>
        <taxon>rosids</taxon>
        <taxon>malvids</taxon>
        <taxon>Brassicales</taxon>
        <taxon>Brassicaceae</taxon>
        <taxon>Coluteocarpeae</taxon>
        <taxon>Noccaea</taxon>
    </lineage>
</organism>
<feature type="chain" id="PRO_5009620561" evidence="1">
    <location>
        <begin position="23"/>
        <end position="246"/>
    </location>
</feature>
<gene>
    <name evidence="2" type="ORF">GA_TR4758_c0_g1_i1_g.15821</name>
</gene>
<sequence>MIAGFKVSTGCLVTLLFVVAESLTLLSDHIQSRVYGFFGCRLVATSGHFGMFTEILYGSLPRPPEDLYDVSFHSLHFIRCSLSQNNGGLLAAVSHYRQLIGKFIYLKVTRSSVGFASHNDTWISKQQAVVSRRSEEAECTSMANATYELDWFSNRLHDLHIQWVDYVALFCDNQAALHILNHFVSLELLQQILPEVLLLQRRSLYYGFLDHKLLTHSGWFRSILDFLYCSLPRPPEEHFAFTSTSR</sequence>
<name>A0A1J3DP03_NOCCA</name>
<protein>
    <submittedName>
        <fullName evidence="2">Uncharacterized protein</fullName>
    </submittedName>
</protein>
<proteinExistence type="predicted"/>
<accession>A0A1J3DP03</accession>
<keyword evidence="1" id="KW-0732">Signal</keyword>
<evidence type="ECO:0000256" key="1">
    <source>
        <dbReference type="SAM" id="SignalP"/>
    </source>
</evidence>
<evidence type="ECO:0000313" key="2">
    <source>
        <dbReference type="EMBL" id="JAU18564.1"/>
    </source>
</evidence>
<dbReference type="AlphaFoldDB" id="A0A1J3DP03"/>
<dbReference type="PANTHER" id="PTHR11439:SF470">
    <property type="entry name" value="CYSTEINE-RICH RLK (RECEPTOR-LIKE PROTEIN KINASE) 8"/>
    <property type="match status" value="1"/>
</dbReference>
<reference evidence="2" key="1">
    <citation type="submission" date="2016-07" db="EMBL/GenBank/DDBJ databases">
        <title>De novo transcriptome assembly of four accessions of the metal hyperaccumulator plant Noccaea caerulescens.</title>
        <authorList>
            <person name="Blande D."/>
            <person name="Halimaa P."/>
            <person name="Tervahauta A.I."/>
            <person name="Aarts M.G."/>
            <person name="Karenlampi S.O."/>
        </authorList>
    </citation>
    <scope>NUCLEOTIDE SEQUENCE</scope>
</reference>
<dbReference type="PANTHER" id="PTHR11439">
    <property type="entry name" value="GAG-POL-RELATED RETROTRANSPOSON"/>
    <property type="match status" value="1"/>
</dbReference>
<feature type="signal peptide" evidence="1">
    <location>
        <begin position="1"/>
        <end position="22"/>
    </location>
</feature>